<feature type="domain" description="3-keto-alpha-glucoside-1,2-lyase/3-keto-2-hydroxy-glucal hydratase" evidence="2">
    <location>
        <begin position="26"/>
        <end position="205"/>
    </location>
</feature>
<dbReference type="GO" id="GO:0016787">
    <property type="term" value="F:hydrolase activity"/>
    <property type="evidence" value="ECO:0007669"/>
    <property type="project" value="InterPro"/>
</dbReference>
<proteinExistence type="predicted"/>
<evidence type="ECO:0000313" key="3">
    <source>
        <dbReference type="EMBL" id="MBB6049453.1"/>
    </source>
</evidence>
<comment type="caution">
    <text evidence="3">The sequence shown here is derived from an EMBL/GenBank/DDBJ whole genome shotgun (WGS) entry which is preliminary data.</text>
</comment>
<keyword evidence="1" id="KW-0732">Signal</keyword>
<gene>
    <name evidence="3" type="ORF">HNQ39_001215</name>
</gene>
<keyword evidence="4" id="KW-1185">Reference proteome</keyword>
<dbReference type="EMBL" id="JACHGW010000001">
    <property type="protein sequence ID" value="MBB6049453.1"/>
    <property type="molecule type" value="Genomic_DNA"/>
</dbReference>
<dbReference type="RefSeq" id="WP_184193055.1">
    <property type="nucleotide sequence ID" value="NZ_JACHGW010000001.1"/>
</dbReference>
<dbReference type="AlphaFoldDB" id="A0A7W9SP42"/>
<evidence type="ECO:0000313" key="4">
    <source>
        <dbReference type="Proteomes" id="UP000520814"/>
    </source>
</evidence>
<protein>
    <recommendedName>
        <fullName evidence="2">3-keto-alpha-glucoside-1,2-lyase/3-keto-2-hydroxy-glucal hydratase domain-containing protein</fullName>
    </recommendedName>
</protein>
<feature type="chain" id="PRO_5031030685" description="3-keto-alpha-glucoside-1,2-lyase/3-keto-2-hydroxy-glucal hydratase domain-containing protein" evidence="1">
    <location>
        <begin position="20"/>
        <end position="225"/>
    </location>
</feature>
<organism evidence="3 4">
    <name type="scientific">Armatimonas rosea</name>
    <dbReference type="NCBI Taxonomy" id="685828"/>
    <lineage>
        <taxon>Bacteria</taxon>
        <taxon>Bacillati</taxon>
        <taxon>Armatimonadota</taxon>
        <taxon>Armatimonadia</taxon>
        <taxon>Armatimonadales</taxon>
        <taxon>Armatimonadaceae</taxon>
        <taxon>Armatimonas</taxon>
    </lineage>
</organism>
<dbReference type="Gene3D" id="2.60.120.560">
    <property type="entry name" value="Exo-inulinase, domain 1"/>
    <property type="match status" value="1"/>
</dbReference>
<reference evidence="3 4" key="1">
    <citation type="submission" date="2020-08" db="EMBL/GenBank/DDBJ databases">
        <title>Genomic Encyclopedia of Type Strains, Phase IV (KMG-IV): sequencing the most valuable type-strain genomes for metagenomic binning, comparative biology and taxonomic classification.</title>
        <authorList>
            <person name="Goeker M."/>
        </authorList>
    </citation>
    <scope>NUCLEOTIDE SEQUENCE [LARGE SCALE GENOMIC DNA]</scope>
    <source>
        <strain evidence="3 4">DSM 23562</strain>
    </source>
</reference>
<evidence type="ECO:0000256" key="1">
    <source>
        <dbReference type="SAM" id="SignalP"/>
    </source>
</evidence>
<accession>A0A7W9SP42</accession>
<evidence type="ECO:0000259" key="2">
    <source>
        <dbReference type="Pfam" id="PF06439"/>
    </source>
</evidence>
<dbReference type="Pfam" id="PF06439">
    <property type="entry name" value="3keto-disac_hyd"/>
    <property type="match status" value="1"/>
</dbReference>
<feature type="signal peptide" evidence="1">
    <location>
        <begin position="1"/>
        <end position="19"/>
    </location>
</feature>
<dbReference type="Proteomes" id="UP000520814">
    <property type="component" value="Unassembled WGS sequence"/>
</dbReference>
<sequence length="225" mass="24424">MKRLALLSLAALTVVPLYAQVAPPTKSLFDGKTLTNWKSTPFGDEGSVTVKDGMIVLAKGDEMTGITWTGDTAALPKLNYEISLQAQRIDGNDFFCGLTFPVKDDPCSFIVGGWNGGVVGLSSLDGKDAARNETARFMEFTNKRWYKIRVRVSERGIAAWIDDKQVVGVETKGRKIGIRSEVEASRPLGIACYNTVAGIKDIQIRPLTPDEAKASIPVPPVPKPK</sequence>
<name>A0A7W9SP42_ARMRO</name>
<dbReference type="InterPro" id="IPR010496">
    <property type="entry name" value="AL/BT2_dom"/>
</dbReference>